<gene>
    <name evidence="1" type="ORF">J0S82_012017</name>
</gene>
<evidence type="ECO:0000313" key="2">
    <source>
        <dbReference type="Proteomes" id="UP000700334"/>
    </source>
</evidence>
<evidence type="ECO:0000313" key="1">
    <source>
        <dbReference type="EMBL" id="KAG8509565.1"/>
    </source>
</evidence>
<dbReference type="AlphaFoldDB" id="A0A8J6A0V0"/>
<protein>
    <recommendedName>
        <fullName evidence="3">Glyceraldehyde-3-phosphate dehydrogenase</fullName>
    </recommendedName>
</protein>
<dbReference type="Proteomes" id="UP000700334">
    <property type="component" value="Unassembled WGS sequence"/>
</dbReference>
<sequence length="112" mass="12830">MNGPFICLSYMTYMFQYDSSNHDKSNGIIKAEKICQQRKTHLLLPRVSSTCTCPLRHACRTAGVHHYTNGERVEKPDNFSLILQRPFLHFVTGIAISDHFVKLISWCDNEVG</sequence>
<organism evidence="1 2">
    <name type="scientific">Galemys pyrenaicus</name>
    <name type="common">Iberian desman</name>
    <name type="synonym">Pyrenean desman</name>
    <dbReference type="NCBI Taxonomy" id="202257"/>
    <lineage>
        <taxon>Eukaryota</taxon>
        <taxon>Metazoa</taxon>
        <taxon>Chordata</taxon>
        <taxon>Craniata</taxon>
        <taxon>Vertebrata</taxon>
        <taxon>Euteleostomi</taxon>
        <taxon>Mammalia</taxon>
        <taxon>Eutheria</taxon>
        <taxon>Laurasiatheria</taxon>
        <taxon>Eulipotyphla</taxon>
        <taxon>Talpidae</taxon>
        <taxon>Galemys</taxon>
    </lineage>
</organism>
<keyword evidence="2" id="KW-1185">Reference proteome</keyword>
<reference evidence="1" key="1">
    <citation type="journal article" date="2021" name="Evol. Appl.">
        <title>The genome of the Pyrenean desman and the effects of bottlenecks and inbreeding on the genomic landscape of an endangered species.</title>
        <authorList>
            <person name="Escoda L."/>
            <person name="Castresana J."/>
        </authorList>
    </citation>
    <scope>NUCLEOTIDE SEQUENCE</scope>
    <source>
        <strain evidence="1">IBE-C5619</strain>
    </source>
</reference>
<dbReference type="EMBL" id="JAGFMF010011942">
    <property type="protein sequence ID" value="KAG8509565.1"/>
    <property type="molecule type" value="Genomic_DNA"/>
</dbReference>
<evidence type="ECO:0008006" key="3">
    <source>
        <dbReference type="Google" id="ProtNLM"/>
    </source>
</evidence>
<accession>A0A8J6A0V0</accession>
<comment type="caution">
    <text evidence="1">The sequence shown here is derived from an EMBL/GenBank/DDBJ whole genome shotgun (WGS) entry which is preliminary data.</text>
</comment>
<proteinExistence type="predicted"/>
<name>A0A8J6A0V0_GALPY</name>